<dbReference type="EMBL" id="CAJOBE010031609">
    <property type="protein sequence ID" value="CAF4293596.1"/>
    <property type="molecule type" value="Genomic_DNA"/>
</dbReference>
<protein>
    <submittedName>
        <fullName evidence="1">Uncharacterized protein</fullName>
    </submittedName>
</protein>
<dbReference type="Proteomes" id="UP000663874">
    <property type="component" value="Unassembled WGS sequence"/>
</dbReference>
<feature type="non-terminal residue" evidence="1">
    <location>
        <position position="1"/>
    </location>
</feature>
<accession>A0A820HEH7</accession>
<gene>
    <name evidence="1" type="ORF">FNK824_LOCUS40364</name>
</gene>
<proteinExistence type="predicted"/>
<evidence type="ECO:0000313" key="2">
    <source>
        <dbReference type="Proteomes" id="UP000663874"/>
    </source>
</evidence>
<evidence type="ECO:0000313" key="1">
    <source>
        <dbReference type="EMBL" id="CAF4293596.1"/>
    </source>
</evidence>
<name>A0A820HEH7_9BILA</name>
<reference evidence="1" key="1">
    <citation type="submission" date="2021-02" db="EMBL/GenBank/DDBJ databases">
        <authorList>
            <person name="Nowell W R."/>
        </authorList>
    </citation>
    <scope>NUCLEOTIDE SEQUENCE</scope>
</reference>
<sequence length="149" mass="17196">MTNVKFLKCDIYQHLCEDLKTSPNNQILIQTITFLPGIKKNNVSSNVIQDDYVPSIKELTEKFNYTIGIALTLLPNREDMIRIRSLKDYFNEFSHRKYPDLLSTIDHADAFGVYYASQSSAMSESIQQITAQAERDKQQKIQEVKNAKE</sequence>
<dbReference type="AlphaFoldDB" id="A0A820HEH7"/>
<comment type="caution">
    <text evidence="1">The sequence shown here is derived from an EMBL/GenBank/DDBJ whole genome shotgun (WGS) entry which is preliminary data.</text>
</comment>
<organism evidence="1 2">
    <name type="scientific">Rotaria sordida</name>
    <dbReference type="NCBI Taxonomy" id="392033"/>
    <lineage>
        <taxon>Eukaryota</taxon>
        <taxon>Metazoa</taxon>
        <taxon>Spiralia</taxon>
        <taxon>Gnathifera</taxon>
        <taxon>Rotifera</taxon>
        <taxon>Eurotatoria</taxon>
        <taxon>Bdelloidea</taxon>
        <taxon>Philodinida</taxon>
        <taxon>Philodinidae</taxon>
        <taxon>Rotaria</taxon>
    </lineage>
</organism>